<reference evidence="1 2" key="1">
    <citation type="submission" date="2018-08" db="EMBL/GenBank/DDBJ databases">
        <title>Sphingobium sp. EO9.</title>
        <authorList>
            <person name="Park Y."/>
            <person name="Kim K.H."/>
            <person name="Jeon C.O."/>
        </authorList>
    </citation>
    <scope>NUCLEOTIDE SEQUENCE [LARGE SCALE GENOMIC DNA]</scope>
    <source>
        <strain evidence="1 2">EO9</strain>
    </source>
</reference>
<proteinExistence type="predicted"/>
<gene>
    <name evidence="1" type="ORF">D0Z70_13930</name>
</gene>
<evidence type="ECO:0000313" key="2">
    <source>
        <dbReference type="Proteomes" id="UP000283469"/>
    </source>
</evidence>
<sequence>MREFLNSNHRLNRALEKGHFKRAAELAIAANGGRERYIIVISCYLLEMEFEKAANYISVARRLYPSEQFFSEIQEGAIRSWELQRDTPQVIVHVDDDRSPTVGDLAPELQDATDFFNDYTMRAVSAANRASAIVSLELPTNQEVAEFRERCDTLTDDLGVPSVVGRPLWPERSDRSPPVRVHMGRQGPSDCLVSLREERGEQTRLAYYENIHVRAKSIAGRIETGGSLTSMLARFHLLMYCATFARPSTDDTCFASAIRELYEITERYGTSRSVSLTHLWMLFLNVAGTNGLLGDFVNHTLPLRERLLEGDVRRGMVAPKEMNQIALSEFDLFRILVAEMSVRSASVINLGSVQNPRPEEEIAQDSEKLEKARNTLMQTIRDSSNIRKFPQSKLGRISELALRVVIFDITDEYGPMSVNIDTRNIIQKLWKSLYRDRWIIQNMGDAFCDREIFLSGLDCAKYKDVD</sequence>
<evidence type="ECO:0000313" key="1">
    <source>
        <dbReference type="EMBL" id="RJG54226.1"/>
    </source>
</evidence>
<accession>A0A418YRI1</accession>
<organism evidence="1 2">
    <name type="scientific">Sphingobium terrigena</name>
    <dbReference type="NCBI Taxonomy" id="2304063"/>
    <lineage>
        <taxon>Bacteria</taxon>
        <taxon>Pseudomonadati</taxon>
        <taxon>Pseudomonadota</taxon>
        <taxon>Alphaproteobacteria</taxon>
        <taxon>Sphingomonadales</taxon>
        <taxon>Sphingomonadaceae</taxon>
        <taxon>Sphingobium</taxon>
    </lineage>
</organism>
<name>A0A418YRI1_9SPHN</name>
<dbReference type="Proteomes" id="UP000283469">
    <property type="component" value="Unassembled WGS sequence"/>
</dbReference>
<protein>
    <submittedName>
        <fullName evidence="1">Uncharacterized protein</fullName>
    </submittedName>
</protein>
<comment type="caution">
    <text evidence="1">The sequence shown here is derived from an EMBL/GenBank/DDBJ whole genome shotgun (WGS) entry which is preliminary data.</text>
</comment>
<keyword evidence="2" id="KW-1185">Reference proteome</keyword>
<dbReference type="AlphaFoldDB" id="A0A418YRI1"/>
<dbReference type="EMBL" id="QVRA01000011">
    <property type="protein sequence ID" value="RJG54226.1"/>
    <property type="molecule type" value="Genomic_DNA"/>
</dbReference>